<evidence type="ECO:0000259" key="7">
    <source>
        <dbReference type="Pfam" id="PF14322"/>
    </source>
</evidence>
<keyword evidence="5" id="KW-0998">Cell outer membrane</keyword>
<dbReference type="RefSeq" id="WP_158864602.1">
    <property type="nucleotide sequence ID" value="NZ_CP046401.1"/>
</dbReference>
<proteinExistence type="inferred from homology"/>
<dbReference type="InterPro" id="IPR012944">
    <property type="entry name" value="SusD_RagB_dom"/>
</dbReference>
<feature type="domain" description="SusD-like N-terminal" evidence="7">
    <location>
        <begin position="104"/>
        <end position="230"/>
    </location>
</feature>
<evidence type="ECO:0000313" key="8">
    <source>
        <dbReference type="EMBL" id="QGY43454.1"/>
    </source>
</evidence>
<dbReference type="Proteomes" id="UP000428260">
    <property type="component" value="Chromosome"/>
</dbReference>
<evidence type="ECO:0000259" key="6">
    <source>
        <dbReference type="Pfam" id="PF07980"/>
    </source>
</evidence>
<organism evidence="8 9">
    <name type="scientific">Maribellus comscasis</name>
    <dbReference type="NCBI Taxonomy" id="2681766"/>
    <lineage>
        <taxon>Bacteria</taxon>
        <taxon>Pseudomonadati</taxon>
        <taxon>Bacteroidota</taxon>
        <taxon>Bacteroidia</taxon>
        <taxon>Marinilabiliales</taxon>
        <taxon>Prolixibacteraceae</taxon>
        <taxon>Maribellus</taxon>
    </lineage>
</organism>
<evidence type="ECO:0000313" key="9">
    <source>
        <dbReference type="Proteomes" id="UP000428260"/>
    </source>
</evidence>
<evidence type="ECO:0000256" key="4">
    <source>
        <dbReference type="ARBA" id="ARBA00023136"/>
    </source>
</evidence>
<dbReference type="Pfam" id="PF07980">
    <property type="entry name" value="SusD_RagB"/>
    <property type="match status" value="1"/>
</dbReference>
<evidence type="ECO:0000256" key="3">
    <source>
        <dbReference type="ARBA" id="ARBA00022729"/>
    </source>
</evidence>
<dbReference type="GO" id="GO:0009279">
    <property type="term" value="C:cell outer membrane"/>
    <property type="evidence" value="ECO:0007669"/>
    <property type="project" value="UniProtKB-SubCell"/>
</dbReference>
<evidence type="ECO:0000256" key="2">
    <source>
        <dbReference type="ARBA" id="ARBA00006275"/>
    </source>
</evidence>
<keyword evidence="3" id="KW-0732">Signal</keyword>
<name>A0A6I6K0N3_9BACT</name>
<protein>
    <submittedName>
        <fullName evidence="8">RagB/SusD family nutrient uptake outer membrane protein</fullName>
    </submittedName>
</protein>
<comment type="subcellular location">
    <subcellularLocation>
        <location evidence="1">Cell outer membrane</location>
    </subcellularLocation>
</comment>
<dbReference type="InterPro" id="IPR011990">
    <property type="entry name" value="TPR-like_helical_dom_sf"/>
</dbReference>
<comment type="similarity">
    <text evidence="2">Belongs to the SusD family.</text>
</comment>
<dbReference type="SUPFAM" id="SSF48452">
    <property type="entry name" value="TPR-like"/>
    <property type="match status" value="1"/>
</dbReference>
<evidence type="ECO:0000256" key="5">
    <source>
        <dbReference type="ARBA" id="ARBA00023237"/>
    </source>
</evidence>
<dbReference type="CDD" id="cd08977">
    <property type="entry name" value="SusD"/>
    <property type="match status" value="1"/>
</dbReference>
<keyword evidence="4" id="KW-0472">Membrane</keyword>
<dbReference type="Gene3D" id="1.25.40.390">
    <property type="match status" value="1"/>
</dbReference>
<sequence length="594" mass="69227">MKRIIYIRTVYSLISLILLIQLSSCEDYLDRQPLDQYGEEAVWSDPAMMEHFVNNIYWYVGHSFDRPMIGVFTDESMFDPGSDQGHGNVVKSLITPSDYGVFDTWSRTQKMRWEHHYKYIRACDLFLDQVEGRTYEDQEYVKRLTGEVYFLRAYHYHNLVFLYGGAPIIEHAYGLSDDFLAARNTFEECIDFIVEDCEKATELLPLTEDGSDFGRATKGAAMALKARVLLYAASDLYNSDASWTDGYEHPELVGYVTGNRTSKWEAAKNAAKSVIDLGIYSLYKPEPSASDSIAQNYDEVFTSTQTVEDIFIRNFTESNQHWTMNIGQQNLPAGYKGWANVSPINSMVDDFEMSDGTKFDWDNPEHKANPYQNREPRFYVNIFYDGAKWRQRPDDVIAADPIGIIQTGNYEQADGTWIGGLDALNNPVTTWNGTYTSYYLRKFQDISVDAPKVRTTTPWRFIRYAEILLSYAEACVELEEYGEARKYINIIRKRAGLPEVNASDDELRDKVRHERKIELMFEDQRFFDIRRWMIAPEVIVDAYGLDIKYFYGDDKPSYEIIHVQERDWKDRFYFFPIKLDEMNRNELLIQNPLY</sequence>
<gene>
    <name evidence="8" type="ORF">GM418_07210</name>
</gene>
<accession>A0A6I6K0N3</accession>
<dbReference type="AlphaFoldDB" id="A0A6I6K0N3"/>
<evidence type="ECO:0000256" key="1">
    <source>
        <dbReference type="ARBA" id="ARBA00004442"/>
    </source>
</evidence>
<dbReference type="EMBL" id="CP046401">
    <property type="protein sequence ID" value="QGY43454.1"/>
    <property type="molecule type" value="Genomic_DNA"/>
</dbReference>
<keyword evidence="9" id="KW-1185">Reference proteome</keyword>
<dbReference type="InterPro" id="IPR033985">
    <property type="entry name" value="SusD-like_N"/>
</dbReference>
<feature type="domain" description="RagB/SusD" evidence="6">
    <location>
        <begin position="314"/>
        <end position="594"/>
    </location>
</feature>
<reference evidence="8 9" key="1">
    <citation type="submission" date="2019-11" db="EMBL/GenBank/DDBJ databases">
        <authorList>
            <person name="Zheng R.K."/>
            <person name="Sun C.M."/>
        </authorList>
    </citation>
    <scope>NUCLEOTIDE SEQUENCE [LARGE SCALE GENOMIC DNA]</scope>
    <source>
        <strain evidence="8 9">WC007</strain>
    </source>
</reference>
<dbReference type="KEGG" id="mcos:GM418_07210"/>
<dbReference type="Pfam" id="PF14322">
    <property type="entry name" value="SusD-like_3"/>
    <property type="match status" value="1"/>
</dbReference>